<reference evidence="1 2" key="1">
    <citation type="submission" date="2019-05" db="EMBL/GenBank/DDBJ databases">
        <title>Another draft genome of Portunus trituberculatus and its Hox gene families provides insights of decapod evolution.</title>
        <authorList>
            <person name="Jeong J.-H."/>
            <person name="Song I."/>
            <person name="Kim S."/>
            <person name="Choi T."/>
            <person name="Kim D."/>
            <person name="Ryu S."/>
            <person name="Kim W."/>
        </authorList>
    </citation>
    <scope>NUCLEOTIDE SEQUENCE [LARGE SCALE GENOMIC DNA]</scope>
    <source>
        <tissue evidence="1">Muscle</tissue>
    </source>
</reference>
<dbReference type="EMBL" id="VSRR010023427">
    <property type="protein sequence ID" value="MPC65483.1"/>
    <property type="molecule type" value="Genomic_DNA"/>
</dbReference>
<protein>
    <submittedName>
        <fullName evidence="1">Uncharacterized protein</fullName>
    </submittedName>
</protein>
<dbReference type="AlphaFoldDB" id="A0A5B7H5V3"/>
<sequence length="26" mass="2998">MLVVELWHVWAGNTTNSLHHLAIRAE</sequence>
<evidence type="ECO:0000313" key="1">
    <source>
        <dbReference type="EMBL" id="MPC65483.1"/>
    </source>
</evidence>
<proteinExistence type="predicted"/>
<evidence type="ECO:0000313" key="2">
    <source>
        <dbReference type="Proteomes" id="UP000324222"/>
    </source>
</evidence>
<dbReference type="Proteomes" id="UP000324222">
    <property type="component" value="Unassembled WGS sequence"/>
</dbReference>
<organism evidence="1 2">
    <name type="scientific">Portunus trituberculatus</name>
    <name type="common">Swimming crab</name>
    <name type="synonym">Neptunus trituberculatus</name>
    <dbReference type="NCBI Taxonomy" id="210409"/>
    <lineage>
        <taxon>Eukaryota</taxon>
        <taxon>Metazoa</taxon>
        <taxon>Ecdysozoa</taxon>
        <taxon>Arthropoda</taxon>
        <taxon>Crustacea</taxon>
        <taxon>Multicrustacea</taxon>
        <taxon>Malacostraca</taxon>
        <taxon>Eumalacostraca</taxon>
        <taxon>Eucarida</taxon>
        <taxon>Decapoda</taxon>
        <taxon>Pleocyemata</taxon>
        <taxon>Brachyura</taxon>
        <taxon>Eubrachyura</taxon>
        <taxon>Portunoidea</taxon>
        <taxon>Portunidae</taxon>
        <taxon>Portuninae</taxon>
        <taxon>Portunus</taxon>
    </lineage>
</organism>
<comment type="caution">
    <text evidence="1">The sequence shown here is derived from an EMBL/GenBank/DDBJ whole genome shotgun (WGS) entry which is preliminary data.</text>
</comment>
<gene>
    <name evidence="1" type="ORF">E2C01_059618</name>
</gene>
<accession>A0A5B7H5V3</accession>
<name>A0A5B7H5V3_PORTR</name>
<keyword evidence="2" id="KW-1185">Reference proteome</keyword>